<gene>
    <name evidence="2" type="ORF">ASZ90_016103</name>
</gene>
<dbReference type="AlphaFoldDB" id="A0A0W8F100"/>
<organism evidence="2">
    <name type="scientific">hydrocarbon metagenome</name>
    <dbReference type="NCBI Taxonomy" id="938273"/>
    <lineage>
        <taxon>unclassified sequences</taxon>
        <taxon>metagenomes</taxon>
        <taxon>ecological metagenomes</taxon>
    </lineage>
</organism>
<feature type="transmembrane region" description="Helical" evidence="1">
    <location>
        <begin position="6"/>
        <end position="26"/>
    </location>
</feature>
<sequence>MDKTGIASLIGGIILLALGAYGVWIFLSEVIIVLKGSIGILAIIIGIFLVIFGAILIKD</sequence>
<evidence type="ECO:0000256" key="1">
    <source>
        <dbReference type="SAM" id="Phobius"/>
    </source>
</evidence>
<proteinExistence type="predicted"/>
<keyword evidence="1" id="KW-0812">Transmembrane</keyword>
<reference evidence="2" key="1">
    <citation type="journal article" date="2015" name="Proc. Natl. Acad. Sci. U.S.A.">
        <title>Networks of energetic and metabolic interactions define dynamics in microbial communities.</title>
        <authorList>
            <person name="Embree M."/>
            <person name="Liu J.K."/>
            <person name="Al-Bassam M.M."/>
            <person name="Zengler K."/>
        </authorList>
    </citation>
    <scope>NUCLEOTIDE SEQUENCE</scope>
</reference>
<keyword evidence="1" id="KW-1133">Transmembrane helix</keyword>
<evidence type="ECO:0000313" key="2">
    <source>
        <dbReference type="EMBL" id="KUG14258.1"/>
    </source>
</evidence>
<name>A0A0W8F100_9ZZZZ</name>
<dbReference type="EMBL" id="LNQE01001681">
    <property type="protein sequence ID" value="KUG14258.1"/>
    <property type="molecule type" value="Genomic_DNA"/>
</dbReference>
<protein>
    <submittedName>
        <fullName evidence="2">Uncharacterized protein</fullName>
    </submittedName>
</protein>
<keyword evidence="1" id="KW-0472">Membrane</keyword>
<feature type="transmembrane region" description="Helical" evidence="1">
    <location>
        <begin position="38"/>
        <end position="57"/>
    </location>
</feature>
<accession>A0A0W8F100</accession>
<comment type="caution">
    <text evidence="2">The sequence shown here is derived from an EMBL/GenBank/DDBJ whole genome shotgun (WGS) entry which is preliminary data.</text>
</comment>